<dbReference type="Gene3D" id="3.40.50.300">
    <property type="entry name" value="P-loop containing nucleotide triphosphate hydrolases"/>
    <property type="match status" value="1"/>
</dbReference>
<dbReference type="Pfam" id="PF20030">
    <property type="entry name" value="bpMoxR"/>
    <property type="match status" value="1"/>
</dbReference>
<feature type="domain" description="MoxR" evidence="2">
    <location>
        <begin position="5"/>
        <end position="176"/>
    </location>
</feature>
<dbReference type="EMBL" id="JRPE02000015">
    <property type="protein sequence ID" value="TLD91375.1"/>
    <property type="molecule type" value="Genomic_DNA"/>
</dbReference>
<dbReference type="PANTHER" id="PTHR32204:SF0">
    <property type="entry name" value="ATPASE RAVA"/>
    <property type="match status" value="1"/>
</dbReference>
<evidence type="ECO:0000313" key="4">
    <source>
        <dbReference type="Proteomes" id="UP000029921"/>
    </source>
</evidence>
<gene>
    <name evidence="3" type="ORF">LS74_009025</name>
</gene>
<organism evidence="3 4">
    <name type="scientific">Helicobacter magdeburgensis</name>
    <dbReference type="NCBI Taxonomy" id="471858"/>
    <lineage>
        <taxon>Bacteria</taxon>
        <taxon>Pseudomonadati</taxon>
        <taxon>Campylobacterota</taxon>
        <taxon>Epsilonproteobacteria</taxon>
        <taxon>Campylobacterales</taxon>
        <taxon>Helicobacteraceae</taxon>
        <taxon>Helicobacter</taxon>
    </lineage>
</organism>
<dbReference type="InterPro" id="IPR045427">
    <property type="entry name" value="MoxR"/>
</dbReference>
<dbReference type="Proteomes" id="UP000029921">
    <property type="component" value="Unassembled WGS sequence"/>
</dbReference>
<dbReference type="AlphaFoldDB" id="A0A4U8SWR6"/>
<protein>
    <recommendedName>
        <fullName evidence="5">AAA family ATPase</fullName>
    </recommendedName>
</protein>
<comment type="caution">
    <text evidence="3">The sequence shown here is derived from an EMBL/GenBank/DDBJ whole genome shotgun (WGS) entry which is preliminary data.</text>
</comment>
<sequence length="430" mass="50256">MFKEKVANVIKVLEGKLIEREELIRLTMLCIFARHHMFLIGKPGVGKTYAIQTISKTISDASYWEILMTKETQEKQLVGTEDTPKEQTLLVHPFIFFDEMFKATDELLVALLALLNERRWTIGGKGIPVPLNSLFSASNELPFGEKIEPFSDRILVWYEVQRIQEESNMKNYVRGVFDRTKTMGETFTMADIQKAQEMAEEVEIGEEIVDCYLRLKSEISRNNIKASDRKFGPDFIVRALRVSAVLNDRKYLDYSDLLLLKHMSWTDYNERNRLFGVVTRVIFGDENAIRARLLEIERFYKEAFSRWDAKCFKFIQFQITYSHSIYNDNIQYCLAFQQEAQQAFDALQSIINLYEHSNKVLEQVENNILLWDVKNIPFTPDLLSLMDKLFAEIDFGLKKINQFVENYGDAYAYQEALYNKLSDNTPKEKD</sequence>
<evidence type="ECO:0000313" key="3">
    <source>
        <dbReference type="EMBL" id="TLD91375.1"/>
    </source>
</evidence>
<dbReference type="Pfam" id="PF17868">
    <property type="entry name" value="AAA_lid_8"/>
    <property type="match status" value="1"/>
</dbReference>
<dbReference type="InterPro" id="IPR027417">
    <property type="entry name" value="P-loop_NTPase"/>
</dbReference>
<accession>A0A4U8SWR6</accession>
<evidence type="ECO:0008006" key="5">
    <source>
        <dbReference type="Google" id="ProtNLM"/>
    </source>
</evidence>
<keyword evidence="4" id="KW-1185">Reference proteome</keyword>
<proteinExistence type="predicted"/>
<dbReference type="InterPro" id="IPR050513">
    <property type="entry name" value="RavA_ATPases"/>
</dbReference>
<reference evidence="3 4" key="1">
    <citation type="journal article" date="2014" name="Genome Announc.">
        <title>Draft genome sequences of eight enterohepatic helicobacter species isolated from both laboratory and wild rodents.</title>
        <authorList>
            <person name="Sheh A."/>
            <person name="Shen Z."/>
            <person name="Fox J.G."/>
        </authorList>
    </citation>
    <scope>NUCLEOTIDE SEQUENCE [LARGE SCALE GENOMIC DNA]</scope>
    <source>
        <strain evidence="3 4">MIT 96-1001</strain>
    </source>
</reference>
<evidence type="ECO:0000259" key="1">
    <source>
        <dbReference type="Pfam" id="PF17868"/>
    </source>
</evidence>
<dbReference type="SUPFAM" id="SSF52540">
    <property type="entry name" value="P-loop containing nucleoside triphosphate hydrolases"/>
    <property type="match status" value="1"/>
</dbReference>
<dbReference type="RefSeq" id="WP_034586281.1">
    <property type="nucleotide sequence ID" value="NZ_JRPE02000015.1"/>
</dbReference>
<name>A0A4U8SWR6_9HELI</name>
<dbReference type="PANTHER" id="PTHR32204">
    <property type="entry name" value="ATPASE RAVA"/>
    <property type="match status" value="1"/>
</dbReference>
<feature type="domain" description="ATPase RavA-like AAA lid" evidence="1">
    <location>
        <begin position="207"/>
        <end position="274"/>
    </location>
</feature>
<evidence type="ECO:0000259" key="2">
    <source>
        <dbReference type="Pfam" id="PF20030"/>
    </source>
</evidence>
<dbReference type="InterPro" id="IPR041538">
    <property type="entry name" value="RavA-like_AAA_lid"/>
</dbReference>